<reference evidence="12 13" key="1">
    <citation type="submission" date="2024-02" db="EMBL/GenBank/DDBJ databases">
        <title>First draft genome assembly of two strains of Seiridium cardinale.</title>
        <authorList>
            <person name="Emiliani G."/>
            <person name="Scali E."/>
        </authorList>
    </citation>
    <scope>NUCLEOTIDE SEQUENCE [LARGE SCALE GENOMIC DNA]</scope>
    <source>
        <strain evidence="12 13">BM-138-000479</strain>
    </source>
</reference>
<dbReference type="PANTHER" id="PTHR14218">
    <property type="entry name" value="PROTEASE S8 TRIPEPTIDYL PEPTIDASE I CLN2"/>
    <property type="match status" value="1"/>
</dbReference>
<sequence length="1125" mass="125825">MTRIGLKQRNLAAELKWMLKESLRYALDSLRYRHLSLSQRRQLIEKGDVTTIRRRKFHLLLLLASRAERPPPRSTESDVEGRTGPPYIFKLPTEIQFLLINHLNFLDIRSFRQTCKYYHDLFNSTTICHRFGGPSSFREELDMYCRVCHSYPIWTGRSKTCLPDGSLFRAVCWYCRPGKFFCKWCGFEIDGDEKIRDFHPSCFQTYLCLLWSFYLLGWVQFALTVAGLALAWKYYKNVPAVVGPATVSQPDNAVSTLFVSQNPEHCDLELPPLTTHRSDYVDVVDSPGLLSHLRRVDLGAHEQPEPPRSTFHLLNTIGYWSLFLGNITMNNYLPDRTILWKFIDWLTLLSICWAFPQSVEVTVATPFRVTFFGAIGRFTSRIAANLAPWRRTRGPCGRELPYTLDSYSKDISDLWDDCYAVRKQTKKPLSLFRWEYDGDRPSQRDRQPLWEGLRDTYVMNGYHKYDSNAWLNMRASIWTIAASWLSGLGTALAIPDTHVIHEQRNWHMESGLLKRSKPDQRLQLPMRIGLKQSNLDQAPQWLMDVSHPKSEKYGKHWTSEEIIEAFKPADDTIESVKQWLKDNGITEERITHTGNKVWLAFEASLEEAENLLHTEYFVHENSKGRLITDSDSYAIPKHLVEHIDYITPGVKGSDVTGRLRRSEDVVVRSDRRRLRPFQELDESFTSQIEADAAGTCATAISPVCLQALYQFDPLNSTSKVSANNSMGIFEEGDYYAQADLNSFYTKYASYIPSGWGPKLNGVDGGTAPVAVAKAGGESNLDFELAIPIIYPQTTVDYQTDDAFYAAGGGNATGIFNTFFDALDGSYCTYCSNGECGNDPVLDPTYPDTHTNGYKGELQCGVYTPTNVISISYGEQESDLPAYYQQRQCNEFLKLGLQGVSIFVASGDTGVAGYSGSGSANGCLKNGKVFSPTQPNSCPWLTNVGSTYIPTGSTVNDPEVATTSFGSGGGFSNVFPVPDYQAAAVQTYYDTAKPTYAYYTNGSYETSTGVYNRDGRGIPDVAANGDNIAVYVKGRLGTEGGTSASSPIFAAVVTRINEERLAAGKSPVGFVNPTLYENPDVLNDIVTGNNPGCGTKGFSCAKGWDPVTGLGTPNYPKMLDLFLSLP</sequence>
<evidence type="ECO:0000256" key="4">
    <source>
        <dbReference type="ARBA" id="ARBA00022801"/>
    </source>
</evidence>
<evidence type="ECO:0000256" key="3">
    <source>
        <dbReference type="ARBA" id="ARBA00022723"/>
    </source>
</evidence>
<name>A0ABR2XU83_9PEZI</name>
<dbReference type="Proteomes" id="UP001465668">
    <property type="component" value="Unassembled WGS sequence"/>
</dbReference>
<feature type="binding site" evidence="8">
    <location>
        <position position="1104"/>
    </location>
    <ligand>
        <name>Ca(2+)</name>
        <dbReference type="ChEBI" id="CHEBI:29108"/>
    </ligand>
</feature>
<evidence type="ECO:0000256" key="5">
    <source>
        <dbReference type="ARBA" id="ARBA00022825"/>
    </source>
</evidence>
<accession>A0ABR2XU83</accession>
<dbReference type="SUPFAM" id="SSF81383">
    <property type="entry name" value="F-box domain"/>
    <property type="match status" value="1"/>
</dbReference>
<evidence type="ECO:0000259" key="10">
    <source>
        <dbReference type="PROSITE" id="PS50181"/>
    </source>
</evidence>
<feature type="binding site" evidence="8">
    <location>
        <position position="1083"/>
    </location>
    <ligand>
        <name>Ca(2+)</name>
        <dbReference type="ChEBI" id="CHEBI:29108"/>
    </ligand>
</feature>
<evidence type="ECO:0000313" key="13">
    <source>
        <dbReference type="Proteomes" id="UP001465668"/>
    </source>
</evidence>
<gene>
    <name evidence="12" type="ORF">SCAR479_06097</name>
</gene>
<dbReference type="InterPro" id="IPR001810">
    <property type="entry name" value="F-box_dom"/>
</dbReference>
<feature type="active site" description="Charge relay system" evidence="8">
    <location>
        <position position="777"/>
    </location>
</feature>
<keyword evidence="9" id="KW-0472">Membrane</keyword>
<keyword evidence="5 8" id="KW-0720">Serine protease</keyword>
<dbReference type="SMART" id="SM00944">
    <property type="entry name" value="Pro-kuma_activ"/>
    <property type="match status" value="1"/>
</dbReference>
<dbReference type="Pfam" id="PF00646">
    <property type="entry name" value="F-box"/>
    <property type="match status" value="1"/>
</dbReference>
<feature type="domain" description="F-box" evidence="10">
    <location>
        <begin position="85"/>
        <end position="131"/>
    </location>
</feature>
<dbReference type="PROSITE" id="PS51695">
    <property type="entry name" value="SEDOLISIN"/>
    <property type="match status" value="1"/>
</dbReference>
<proteinExistence type="predicted"/>
<dbReference type="CDD" id="cd04056">
    <property type="entry name" value="Peptidases_S53"/>
    <property type="match status" value="1"/>
</dbReference>
<keyword evidence="13" id="KW-1185">Reference proteome</keyword>
<dbReference type="Gene3D" id="3.40.50.200">
    <property type="entry name" value="Peptidase S8/S53 domain"/>
    <property type="match status" value="1"/>
</dbReference>
<evidence type="ECO:0000256" key="7">
    <source>
        <dbReference type="ARBA" id="ARBA00023145"/>
    </source>
</evidence>
<feature type="domain" description="Peptidase S53" evidence="11">
    <location>
        <begin position="699"/>
        <end position="1124"/>
    </location>
</feature>
<keyword evidence="9" id="KW-1133">Transmembrane helix</keyword>
<dbReference type="SUPFAM" id="SSF52743">
    <property type="entry name" value="Subtilisin-like"/>
    <property type="match status" value="1"/>
</dbReference>
<dbReference type="InterPro" id="IPR050819">
    <property type="entry name" value="Tripeptidyl-peptidase_I"/>
</dbReference>
<keyword evidence="7" id="KW-0865">Zymogen</keyword>
<evidence type="ECO:0000256" key="1">
    <source>
        <dbReference type="ARBA" id="ARBA00004239"/>
    </source>
</evidence>
<feature type="active site" description="Charge relay system" evidence="8">
    <location>
        <position position="781"/>
    </location>
</feature>
<keyword evidence="4 8" id="KW-0378">Hydrolase</keyword>
<dbReference type="CDD" id="cd11377">
    <property type="entry name" value="Pro-peptidase_S53"/>
    <property type="match status" value="1"/>
</dbReference>
<evidence type="ECO:0000259" key="11">
    <source>
        <dbReference type="PROSITE" id="PS51695"/>
    </source>
</evidence>
<dbReference type="InterPro" id="IPR036852">
    <property type="entry name" value="Peptidase_S8/S53_dom_sf"/>
</dbReference>
<keyword evidence="2 8" id="KW-0645">Protease</keyword>
<keyword evidence="9" id="KW-0812">Transmembrane</keyword>
<dbReference type="PROSITE" id="PS50181">
    <property type="entry name" value="FBOX"/>
    <property type="match status" value="1"/>
</dbReference>
<feature type="binding site" evidence="8">
    <location>
        <position position="1084"/>
    </location>
    <ligand>
        <name>Ca(2+)</name>
        <dbReference type="ChEBI" id="CHEBI:29108"/>
    </ligand>
</feature>
<protein>
    <submittedName>
        <fullName evidence="12">Peptidase S53 domain-containing protein</fullName>
    </submittedName>
</protein>
<dbReference type="SMART" id="SM00256">
    <property type="entry name" value="FBOX"/>
    <property type="match status" value="1"/>
</dbReference>
<feature type="binding site" evidence="8">
    <location>
        <position position="1102"/>
    </location>
    <ligand>
        <name>Ca(2+)</name>
        <dbReference type="ChEBI" id="CHEBI:29108"/>
    </ligand>
</feature>
<dbReference type="SUPFAM" id="SSF54897">
    <property type="entry name" value="Protease propeptides/inhibitors"/>
    <property type="match status" value="1"/>
</dbReference>
<keyword evidence="6 8" id="KW-0106">Calcium</keyword>
<dbReference type="InterPro" id="IPR030400">
    <property type="entry name" value="Sedolisin_dom"/>
</dbReference>
<keyword evidence="3 8" id="KW-0479">Metal-binding</keyword>
<evidence type="ECO:0000256" key="2">
    <source>
        <dbReference type="ARBA" id="ARBA00022670"/>
    </source>
</evidence>
<evidence type="ECO:0000313" key="12">
    <source>
        <dbReference type="EMBL" id="KAK9777368.1"/>
    </source>
</evidence>
<organism evidence="12 13">
    <name type="scientific">Seiridium cardinale</name>
    <dbReference type="NCBI Taxonomy" id="138064"/>
    <lineage>
        <taxon>Eukaryota</taxon>
        <taxon>Fungi</taxon>
        <taxon>Dikarya</taxon>
        <taxon>Ascomycota</taxon>
        <taxon>Pezizomycotina</taxon>
        <taxon>Sordariomycetes</taxon>
        <taxon>Xylariomycetidae</taxon>
        <taxon>Amphisphaeriales</taxon>
        <taxon>Sporocadaceae</taxon>
        <taxon>Seiridium</taxon>
    </lineage>
</organism>
<dbReference type="Pfam" id="PF09286">
    <property type="entry name" value="Pro-kuma_activ"/>
    <property type="match status" value="1"/>
</dbReference>
<comment type="cofactor">
    <cofactor evidence="8">
        <name>Ca(2+)</name>
        <dbReference type="ChEBI" id="CHEBI:29108"/>
    </cofactor>
    <text evidence="8">Binds 1 Ca(2+) ion per subunit.</text>
</comment>
<feature type="active site" description="Charge relay system" evidence="8">
    <location>
        <position position="1042"/>
    </location>
</feature>
<dbReference type="InterPro" id="IPR036047">
    <property type="entry name" value="F-box-like_dom_sf"/>
</dbReference>
<dbReference type="InterPro" id="IPR015366">
    <property type="entry name" value="S53_propep"/>
</dbReference>
<dbReference type="PANTHER" id="PTHR14218:SF19">
    <property type="entry name" value="SERINE PROTEASE AORO, PUTATIVE (AFU_ORTHOLOGUE AFUA_6G10250)-RELATED"/>
    <property type="match status" value="1"/>
</dbReference>
<comment type="caution">
    <text evidence="12">The sequence shown here is derived from an EMBL/GenBank/DDBJ whole genome shotgun (WGS) entry which is preliminary data.</text>
</comment>
<comment type="subcellular location">
    <subcellularLocation>
        <location evidence="1">Secreted</location>
        <location evidence="1">Extracellular space</location>
    </subcellularLocation>
</comment>
<evidence type="ECO:0000256" key="6">
    <source>
        <dbReference type="ARBA" id="ARBA00022837"/>
    </source>
</evidence>
<feature type="transmembrane region" description="Helical" evidence="9">
    <location>
        <begin position="206"/>
        <end position="232"/>
    </location>
</feature>
<evidence type="ECO:0000256" key="8">
    <source>
        <dbReference type="PROSITE-ProRule" id="PRU01032"/>
    </source>
</evidence>
<dbReference type="EMBL" id="JARVKM010000022">
    <property type="protein sequence ID" value="KAK9777368.1"/>
    <property type="molecule type" value="Genomic_DNA"/>
</dbReference>
<evidence type="ECO:0000256" key="9">
    <source>
        <dbReference type="SAM" id="Phobius"/>
    </source>
</evidence>